<dbReference type="InterPro" id="IPR003115">
    <property type="entry name" value="ParB_N"/>
</dbReference>
<dbReference type="EMBL" id="BAAANY010000003">
    <property type="protein sequence ID" value="GAA1663273.1"/>
    <property type="molecule type" value="Genomic_DNA"/>
</dbReference>
<evidence type="ECO:0000313" key="3">
    <source>
        <dbReference type="EMBL" id="GAA1663273.1"/>
    </source>
</evidence>
<proteinExistence type="predicted"/>
<feature type="compositionally biased region" description="Basic and acidic residues" evidence="1">
    <location>
        <begin position="156"/>
        <end position="167"/>
    </location>
</feature>
<evidence type="ECO:0000259" key="2">
    <source>
        <dbReference type="SMART" id="SM00470"/>
    </source>
</evidence>
<feature type="domain" description="ParB-like N-terminal" evidence="2">
    <location>
        <begin position="17"/>
        <end position="101"/>
    </location>
</feature>
<gene>
    <name evidence="3" type="ORF">GCM10009765_10920</name>
</gene>
<dbReference type="Proteomes" id="UP001500618">
    <property type="component" value="Unassembled WGS sequence"/>
</dbReference>
<evidence type="ECO:0000313" key="4">
    <source>
        <dbReference type="Proteomes" id="UP001500618"/>
    </source>
</evidence>
<keyword evidence="4" id="KW-1185">Reference proteome</keyword>
<dbReference type="SUPFAM" id="SSF110849">
    <property type="entry name" value="ParB/Sulfiredoxin"/>
    <property type="match status" value="1"/>
</dbReference>
<sequence>MAPSAGNDLAVDQNSVELVRISSLVLTSWPRLSGEIAEHSRLLAELNDNLPPILVHRRTMRVIDGMHRVRAAQLRGRSHIAAGFFDGSERDAFVLAVRENVAHGLPLSRGDRKAAAVRILQFHPNWSNRTVGEAAGLSEGTVRTIRRQSMVEGVSGDEKRVGRDGRTRPLNSANGRRRASALILADPGVALRAVAQASGISVSTAHDVRRRVQLGEDPVPAGQQGGARPLRLCATEKETGPAGGRTRLRALKDDPSLRYNEAGRDLLRWLDAHLVEPTDWQGWLDSVPPHCTDVVAALALESARAWQALATTLTGNAP</sequence>
<evidence type="ECO:0000256" key="1">
    <source>
        <dbReference type="SAM" id="MobiDB-lite"/>
    </source>
</evidence>
<comment type="caution">
    <text evidence="3">The sequence shown here is derived from an EMBL/GenBank/DDBJ whole genome shotgun (WGS) entry which is preliminary data.</text>
</comment>
<feature type="region of interest" description="Disordered" evidence="1">
    <location>
        <begin position="152"/>
        <end position="176"/>
    </location>
</feature>
<organism evidence="3 4">
    <name type="scientific">Fodinicola feengrottensis</name>
    <dbReference type="NCBI Taxonomy" id="435914"/>
    <lineage>
        <taxon>Bacteria</taxon>
        <taxon>Bacillati</taxon>
        <taxon>Actinomycetota</taxon>
        <taxon>Actinomycetes</taxon>
        <taxon>Mycobacteriales</taxon>
        <taxon>Fodinicola</taxon>
    </lineage>
</organism>
<protein>
    <submittedName>
        <fullName evidence="3">ParB N-terminal domain-containing protein</fullName>
    </submittedName>
</protein>
<reference evidence="3 4" key="1">
    <citation type="journal article" date="2019" name="Int. J. Syst. Evol. Microbiol.">
        <title>The Global Catalogue of Microorganisms (GCM) 10K type strain sequencing project: providing services to taxonomists for standard genome sequencing and annotation.</title>
        <authorList>
            <consortium name="The Broad Institute Genomics Platform"/>
            <consortium name="The Broad Institute Genome Sequencing Center for Infectious Disease"/>
            <person name="Wu L."/>
            <person name="Ma J."/>
        </authorList>
    </citation>
    <scope>NUCLEOTIDE SEQUENCE [LARGE SCALE GENOMIC DNA]</scope>
    <source>
        <strain evidence="3 4">JCM 14718</strain>
    </source>
</reference>
<accession>A0ABN2G1R1</accession>
<dbReference type="SMART" id="SM00470">
    <property type="entry name" value="ParB"/>
    <property type="match status" value="1"/>
</dbReference>
<dbReference type="Gene3D" id="3.90.1530.10">
    <property type="entry name" value="Conserved hypothetical protein from pyrococcus furiosus pfu- 392566-001, ParB domain"/>
    <property type="match status" value="1"/>
</dbReference>
<name>A0ABN2G1R1_9ACTN</name>
<dbReference type="InterPro" id="IPR036086">
    <property type="entry name" value="ParB/Sulfiredoxin_sf"/>
</dbReference>